<dbReference type="Proteomes" id="UP000297318">
    <property type="component" value="Unassembled WGS sequence"/>
</dbReference>
<evidence type="ECO:0000313" key="2">
    <source>
        <dbReference type="Proteomes" id="UP000297318"/>
    </source>
</evidence>
<name>A0A4Z1E2I0_9MICO</name>
<accession>A0A4Z1E2I0</accession>
<evidence type="ECO:0000313" key="1">
    <source>
        <dbReference type="EMBL" id="TGO03851.1"/>
    </source>
</evidence>
<sequence length="98" mass="10323">MGIDVIWDHLRQAAERARAAREAAPDLVIPTMPDHGGDSVGGAANAWIAEWSDYLYEARTVVGDLGDMLAETATAYESADDEVAAAVATFDSDLGTAL</sequence>
<comment type="caution">
    <text evidence="1">The sequence shown here is derived from an EMBL/GenBank/DDBJ whole genome shotgun (WGS) entry which is preliminary data.</text>
</comment>
<organism evidence="1 2">
    <name type="scientific">Serinibacter arcticus</name>
    <dbReference type="NCBI Taxonomy" id="1655435"/>
    <lineage>
        <taxon>Bacteria</taxon>
        <taxon>Bacillati</taxon>
        <taxon>Actinomycetota</taxon>
        <taxon>Actinomycetes</taxon>
        <taxon>Micrococcales</taxon>
        <taxon>Beutenbergiaceae</taxon>
        <taxon>Serinibacter</taxon>
    </lineage>
</organism>
<proteinExistence type="predicted"/>
<dbReference type="AlphaFoldDB" id="A0A4Z1E2I0"/>
<protein>
    <submittedName>
        <fullName evidence="1">Uncharacterized protein</fullName>
    </submittedName>
</protein>
<gene>
    <name evidence="1" type="ORF">SERN_2863</name>
</gene>
<reference evidence="1 2" key="1">
    <citation type="submission" date="2018-11" db="EMBL/GenBank/DDBJ databases">
        <title>Complete genome sequencing of the Actinobacteria Serinibacter sp. K3-2.</title>
        <authorList>
            <person name="Rakitin A.L."/>
            <person name="Beletsky A.V."/>
            <person name="Mardanov A.V."/>
            <person name="Ravin N.V."/>
            <person name="Gromova A.S."/>
            <person name="Filippova S.N."/>
            <person name="Gal'Chenko V.F."/>
        </authorList>
    </citation>
    <scope>NUCLEOTIDE SEQUENCE [LARGE SCALE GENOMIC DNA]</scope>
    <source>
        <strain evidence="1 2">K3-2</strain>
    </source>
</reference>
<keyword evidence="2" id="KW-1185">Reference proteome</keyword>
<dbReference type="EMBL" id="RHPJ01000005">
    <property type="protein sequence ID" value="TGO03851.1"/>
    <property type="molecule type" value="Genomic_DNA"/>
</dbReference>
<dbReference type="RefSeq" id="WP_135850876.1">
    <property type="nucleotide sequence ID" value="NZ_RHPJ01000005.1"/>
</dbReference>